<proteinExistence type="predicted"/>
<dbReference type="Proteomes" id="UP000887579">
    <property type="component" value="Unplaced"/>
</dbReference>
<dbReference type="WBParaSite" id="ES5_v2.g20046.t1">
    <property type="protein sequence ID" value="ES5_v2.g20046.t1"/>
    <property type="gene ID" value="ES5_v2.g20046"/>
</dbReference>
<protein>
    <submittedName>
        <fullName evidence="2">Uncharacterized protein</fullName>
    </submittedName>
</protein>
<sequence>MGNKYSRDNHYVSKISNEWLKYIVIEMTDGFEMAQDDFAVVATFRFKKLPTPSPEIFVKYLISRVPLVKRCAIFAKHMGKRFFL</sequence>
<evidence type="ECO:0000313" key="2">
    <source>
        <dbReference type="WBParaSite" id="ES5_v2.g20046.t1"/>
    </source>
</evidence>
<reference evidence="2" key="1">
    <citation type="submission" date="2022-11" db="UniProtKB">
        <authorList>
            <consortium name="WormBaseParasite"/>
        </authorList>
    </citation>
    <scope>IDENTIFICATION</scope>
</reference>
<accession>A0AC34FRZ4</accession>
<name>A0AC34FRZ4_9BILA</name>
<organism evidence="1 2">
    <name type="scientific">Panagrolaimus sp. ES5</name>
    <dbReference type="NCBI Taxonomy" id="591445"/>
    <lineage>
        <taxon>Eukaryota</taxon>
        <taxon>Metazoa</taxon>
        <taxon>Ecdysozoa</taxon>
        <taxon>Nematoda</taxon>
        <taxon>Chromadorea</taxon>
        <taxon>Rhabditida</taxon>
        <taxon>Tylenchina</taxon>
        <taxon>Panagrolaimomorpha</taxon>
        <taxon>Panagrolaimoidea</taxon>
        <taxon>Panagrolaimidae</taxon>
        <taxon>Panagrolaimus</taxon>
    </lineage>
</organism>
<evidence type="ECO:0000313" key="1">
    <source>
        <dbReference type="Proteomes" id="UP000887579"/>
    </source>
</evidence>